<organism evidence="5 6">
    <name type="scientific">Chitinophaga pollutisoli</name>
    <dbReference type="NCBI Taxonomy" id="3133966"/>
    <lineage>
        <taxon>Bacteria</taxon>
        <taxon>Pseudomonadati</taxon>
        <taxon>Bacteroidota</taxon>
        <taxon>Chitinophagia</taxon>
        <taxon>Chitinophagales</taxon>
        <taxon>Chitinophagaceae</taxon>
        <taxon>Chitinophaga</taxon>
    </lineage>
</organism>
<dbReference type="SUPFAM" id="SSF46689">
    <property type="entry name" value="Homeodomain-like"/>
    <property type="match status" value="2"/>
</dbReference>
<evidence type="ECO:0000256" key="2">
    <source>
        <dbReference type="ARBA" id="ARBA00023125"/>
    </source>
</evidence>
<dbReference type="Gene3D" id="1.10.10.60">
    <property type="entry name" value="Homeodomain-like"/>
    <property type="match status" value="2"/>
</dbReference>
<evidence type="ECO:0000256" key="3">
    <source>
        <dbReference type="ARBA" id="ARBA00023163"/>
    </source>
</evidence>
<evidence type="ECO:0000259" key="4">
    <source>
        <dbReference type="PROSITE" id="PS01124"/>
    </source>
</evidence>
<evidence type="ECO:0000313" key="5">
    <source>
        <dbReference type="EMBL" id="WZN43069.1"/>
    </source>
</evidence>
<dbReference type="EMBL" id="CP149822">
    <property type="protein sequence ID" value="WZN43069.1"/>
    <property type="molecule type" value="Genomic_DNA"/>
</dbReference>
<gene>
    <name evidence="5" type="ORF">WJU16_08490</name>
</gene>
<dbReference type="InterPro" id="IPR009057">
    <property type="entry name" value="Homeodomain-like_sf"/>
</dbReference>
<name>A0ABZ2YWA8_9BACT</name>
<proteinExistence type="predicted"/>
<dbReference type="Pfam" id="PF12833">
    <property type="entry name" value="HTH_18"/>
    <property type="match status" value="1"/>
</dbReference>
<keyword evidence="2" id="KW-0238">DNA-binding</keyword>
<dbReference type="RefSeq" id="WP_341837891.1">
    <property type="nucleotide sequence ID" value="NZ_CP149822.1"/>
</dbReference>
<protein>
    <submittedName>
        <fullName evidence="5">AraC family transcriptional regulator</fullName>
    </submittedName>
</protein>
<feature type="domain" description="HTH araC/xylS-type" evidence="4">
    <location>
        <begin position="152"/>
        <end position="252"/>
    </location>
</feature>
<dbReference type="InterPro" id="IPR018060">
    <property type="entry name" value="HTH_AraC"/>
</dbReference>
<dbReference type="PROSITE" id="PS01124">
    <property type="entry name" value="HTH_ARAC_FAMILY_2"/>
    <property type="match status" value="1"/>
</dbReference>
<dbReference type="InterPro" id="IPR018062">
    <property type="entry name" value="HTH_AraC-typ_CS"/>
</dbReference>
<evidence type="ECO:0000313" key="6">
    <source>
        <dbReference type="Proteomes" id="UP001485459"/>
    </source>
</evidence>
<keyword evidence="3" id="KW-0804">Transcription</keyword>
<keyword evidence="6" id="KW-1185">Reference proteome</keyword>
<dbReference type="PANTHER" id="PTHR43280:SF2">
    <property type="entry name" value="HTH-TYPE TRANSCRIPTIONAL REGULATOR EXSA"/>
    <property type="match status" value="1"/>
</dbReference>
<evidence type="ECO:0000256" key="1">
    <source>
        <dbReference type="ARBA" id="ARBA00023015"/>
    </source>
</evidence>
<dbReference type="Proteomes" id="UP001485459">
    <property type="component" value="Chromosome"/>
</dbReference>
<dbReference type="PANTHER" id="PTHR43280">
    <property type="entry name" value="ARAC-FAMILY TRANSCRIPTIONAL REGULATOR"/>
    <property type="match status" value="1"/>
</dbReference>
<dbReference type="PROSITE" id="PS00041">
    <property type="entry name" value="HTH_ARAC_FAMILY_1"/>
    <property type="match status" value="1"/>
</dbReference>
<accession>A0ABZ2YWA8</accession>
<sequence length="262" mass="29091">MPAHVGGKGEGMLLAGNDMHAFRAGDIFFIGSNLPHLFKSNPAYFAPKSRKSIKALSLYFNVKGTMSGLFNLPEMKLLKTYLQSVRHGFKTDALYNQTLAIRMREVHAATGLDALQRFLETMQSLPGLRHTGPLCPTDYSADLSESEGMRLSKILGFVMQRYHTQVTLDEAAAVACMAPQAFCRYFKKHTGRSFVTFLNEVRINEACKCLTHSDKPDGISGAAYKAGFNSLTNFNRVFKSVKGVSPRAYLAEYMAVNPFPLR</sequence>
<dbReference type="SMART" id="SM00342">
    <property type="entry name" value="HTH_ARAC"/>
    <property type="match status" value="1"/>
</dbReference>
<reference evidence="6" key="1">
    <citation type="submission" date="2024-03" db="EMBL/GenBank/DDBJ databases">
        <title>Chitinophaga horti sp. nov., isolated from garden soil.</title>
        <authorList>
            <person name="Lee D.S."/>
            <person name="Han D.M."/>
            <person name="Baek J.H."/>
            <person name="Choi D.G."/>
            <person name="Jeon J.H."/>
            <person name="Jeon C.O."/>
        </authorList>
    </citation>
    <scope>NUCLEOTIDE SEQUENCE [LARGE SCALE GENOMIC DNA]</scope>
    <source>
        <strain evidence="6">GPA1</strain>
    </source>
</reference>
<keyword evidence="1" id="KW-0805">Transcription regulation</keyword>